<dbReference type="OrthoDB" id="5393198at2759"/>
<proteinExistence type="predicted"/>
<protein>
    <submittedName>
        <fullName evidence="2">Uncharacterized protein</fullName>
    </submittedName>
</protein>
<dbReference type="AlphaFoldDB" id="A0A3N4IZZ1"/>
<keyword evidence="3" id="KW-1185">Reference proteome</keyword>
<evidence type="ECO:0000256" key="1">
    <source>
        <dbReference type="SAM" id="MobiDB-lite"/>
    </source>
</evidence>
<reference evidence="2 3" key="1">
    <citation type="journal article" date="2018" name="Nat. Ecol. Evol.">
        <title>Pezizomycetes genomes reveal the molecular basis of ectomycorrhizal truffle lifestyle.</title>
        <authorList>
            <person name="Murat C."/>
            <person name="Payen T."/>
            <person name="Noel B."/>
            <person name="Kuo A."/>
            <person name="Morin E."/>
            <person name="Chen J."/>
            <person name="Kohler A."/>
            <person name="Krizsan K."/>
            <person name="Balestrini R."/>
            <person name="Da Silva C."/>
            <person name="Montanini B."/>
            <person name="Hainaut M."/>
            <person name="Levati E."/>
            <person name="Barry K.W."/>
            <person name="Belfiori B."/>
            <person name="Cichocki N."/>
            <person name="Clum A."/>
            <person name="Dockter R.B."/>
            <person name="Fauchery L."/>
            <person name="Guy J."/>
            <person name="Iotti M."/>
            <person name="Le Tacon F."/>
            <person name="Lindquist E.A."/>
            <person name="Lipzen A."/>
            <person name="Malagnac F."/>
            <person name="Mello A."/>
            <person name="Molinier V."/>
            <person name="Miyauchi S."/>
            <person name="Poulain J."/>
            <person name="Riccioni C."/>
            <person name="Rubini A."/>
            <person name="Sitrit Y."/>
            <person name="Splivallo R."/>
            <person name="Traeger S."/>
            <person name="Wang M."/>
            <person name="Zifcakova L."/>
            <person name="Wipf D."/>
            <person name="Zambonelli A."/>
            <person name="Paolocci F."/>
            <person name="Nowrousian M."/>
            <person name="Ottonello S."/>
            <person name="Baldrian P."/>
            <person name="Spatafora J.W."/>
            <person name="Henrissat B."/>
            <person name="Nagy L.G."/>
            <person name="Aury J.M."/>
            <person name="Wincker P."/>
            <person name="Grigoriev I.V."/>
            <person name="Bonfante P."/>
            <person name="Martin F.M."/>
        </authorList>
    </citation>
    <scope>NUCLEOTIDE SEQUENCE [LARGE SCALE GENOMIC DNA]</scope>
    <source>
        <strain evidence="2 3">120613-1</strain>
    </source>
</reference>
<feature type="compositionally biased region" description="Polar residues" evidence="1">
    <location>
        <begin position="251"/>
        <end position="265"/>
    </location>
</feature>
<gene>
    <name evidence="2" type="ORF">L873DRAFT_1820891</name>
</gene>
<accession>A0A3N4IZZ1</accession>
<dbReference type="EMBL" id="ML120520">
    <property type="protein sequence ID" value="RPA90567.1"/>
    <property type="molecule type" value="Genomic_DNA"/>
</dbReference>
<feature type="region of interest" description="Disordered" evidence="1">
    <location>
        <begin position="443"/>
        <end position="462"/>
    </location>
</feature>
<feature type="region of interest" description="Disordered" evidence="1">
    <location>
        <begin position="288"/>
        <end position="320"/>
    </location>
</feature>
<evidence type="ECO:0000313" key="2">
    <source>
        <dbReference type="EMBL" id="RPA90567.1"/>
    </source>
</evidence>
<evidence type="ECO:0000313" key="3">
    <source>
        <dbReference type="Proteomes" id="UP000276215"/>
    </source>
</evidence>
<dbReference type="Proteomes" id="UP000276215">
    <property type="component" value="Unassembled WGS sequence"/>
</dbReference>
<feature type="region of interest" description="Disordered" evidence="1">
    <location>
        <begin position="77"/>
        <end position="178"/>
    </location>
</feature>
<feature type="region of interest" description="Disordered" evidence="1">
    <location>
        <begin position="1"/>
        <end position="27"/>
    </location>
</feature>
<feature type="compositionally biased region" description="Pro residues" evidence="1">
    <location>
        <begin position="298"/>
        <end position="309"/>
    </location>
</feature>
<feature type="compositionally biased region" description="Basic and acidic residues" evidence="1">
    <location>
        <begin position="116"/>
        <end position="135"/>
    </location>
</feature>
<feature type="region of interest" description="Disordered" evidence="1">
    <location>
        <begin position="246"/>
        <end position="267"/>
    </location>
</feature>
<sequence>MGLFHPRSESRSSHREQKAKQNQKNNDLDKCFACTPILLPLRVLFQAPEPVSQCARRPPPPPIEIPILYGKLKSLAKSFAQKQQNQRQRRREKEGPVRSPNSPWSGGFFSRPHRRWTNESDSKDSYRSMRSRRTDYSGMVSPTGTGCGLRDSPSPPPTPGTVATTPNPSVGYPATPRRATSSLGVGYSPEPVSPPSPPLLLSCSHIWSGLGGMCERCTEAAAYEPPMSGVDEVESAYESEPLLGFAPTPDTPQETATYEDQSSPVLQPLEKQSETPLFELGIEMPSTAYEEQSSLLPNSPPPPPTPPPAPKKRKERPAPVLITSRRQRRISWKFERNCDTVPTITAAPTHGSGSKATGAIFAGLVPQYVRKRRSTTFDNNVREMSCTLEHCERHGGDWDTAATIIGSNTTLAPSMHRIKSEEGDNSNNRPAGEKKNLRKATMASGMHGGGWDTIVGGNRDSGATLAPSMHSGKQHYGGRQDQVDIENGLELPGNKRRVSWIVDGLVAVFNKGVSWLRGKGWGQ</sequence>
<feature type="compositionally biased region" description="Basic and acidic residues" evidence="1">
    <location>
        <begin position="1"/>
        <end position="19"/>
    </location>
</feature>
<organism evidence="2 3">
    <name type="scientific">Choiromyces venosus 120613-1</name>
    <dbReference type="NCBI Taxonomy" id="1336337"/>
    <lineage>
        <taxon>Eukaryota</taxon>
        <taxon>Fungi</taxon>
        <taxon>Dikarya</taxon>
        <taxon>Ascomycota</taxon>
        <taxon>Pezizomycotina</taxon>
        <taxon>Pezizomycetes</taxon>
        <taxon>Pezizales</taxon>
        <taxon>Tuberaceae</taxon>
        <taxon>Choiromyces</taxon>
    </lineage>
</organism>
<name>A0A3N4IZZ1_9PEZI</name>